<evidence type="ECO:0000313" key="5">
    <source>
        <dbReference type="Proteomes" id="UP001187192"/>
    </source>
</evidence>
<sequence>MLSPALYTSLVLFYPNTNLLTSDHLKKSLSEALTLFYPLAGRVTDNAAIECGDDGAQFVEAKFDGLLLNFLEENKNEALLKRFLPAEIESPAAGTWPLLLVQATFFDCGGVAIGVCVSHKLADAATMSVFLKTWARTAVPDFVAASHYRPSENKNNFSFVPPATVELKRVEGVAKRFVLDKSKIAALKAKFSSDIVKQPTRVEVATALIWRCVIGSSRSIITSGSSATPVKPLYSLLTQSVNMRRRVEPPFSENSVGNLAAYFALQAENEVYENNSEPFESQLLQDLVAKLRQGMTDFCEKKAKSFRGPEALQAVVEHFMEGLELIKRDDVHFFFCTSWCNFQFYEVDLGLGKPVYVTLPINTYENSIILMDIRDGDGVEVLLTLSKENMVLFESQLEIILSFASSV</sequence>
<dbReference type="EMBL" id="BTGU01000030">
    <property type="protein sequence ID" value="GMN49135.1"/>
    <property type="molecule type" value="Genomic_DNA"/>
</dbReference>
<keyword evidence="3" id="KW-0012">Acyltransferase</keyword>
<comment type="caution">
    <text evidence="4">The sequence shown here is derived from an EMBL/GenBank/DDBJ whole genome shotgun (WGS) entry which is preliminary data.</text>
</comment>
<keyword evidence="5" id="KW-1185">Reference proteome</keyword>
<dbReference type="PANTHER" id="PTHR31623:SF122">
    <property type="entry name" value="HXXXD-TYPE ACYL-TRANSFERASE FAMILY PROTEIN"/>
    <property type="match status" value="1"/>
</dbReference>
<dbReference type="Gene3D" id="3.30.559.10">
    <property type="entry name" value="Chloramphenicol acetyltransferase-like domain"/>
    <property type="match status" value="2"/>
</dbReference>
<gene>
    <name evidence="4" type="ORF">TIFTF001_018307</name>
</gene>
<dbReference type="AlphaFoldDB" id="A0AA88D950"/>
<evidence type="ECO:0008006" key="6">
    <source>
        <dbReference type="Google" id="ProtNLM"/>
    </source>
</evidence>
<evidence type="ECO:0000313" key="4">
    <source>
        <dbReference type="EMBL" id="GMN49135.1"/>
    </source>
</evidence>
<evidence type="ECO:0000256" key="3">
    <source>
        <dbReference type="ARBA" id="ARBA00023315"/>
    </source>
</evidence>
<proteinExistence type="inferred from homology"/>
<protein>
    <recommendedName>
        <fullName evidence="6">BAHD acyltransferase</fullName>
    </recommendedName>
</protein>
<evidence type="ECO:0000256" key="2">
    <source>
        <dbReference type="ARBA" id="ARBA00022679"/>
    </source>
</evidence>
<keyword evidence="2" id="KW-0808">Transferase</keyword>
<accession>A0AA88D950</accession>
<dbReference type="PANTHER" id="PTHR31623">
    <property type="entry name" value="F21J9.9"/>
    <property type="match status" value="1"/>
</dbReference>
<comment type="similarity">
    <text evidence="1">Belongs to the plant acyltransferase family.</text>
</comment>
<dbReference type="InterPro" id="IPR023213">
    <property type="entry name" value="CAT-like_dom_sf"/>
</dbReference>
<dbReference type="Proteomes" id="UP001187192">
    <property type="component" value="Unassembled WGS sequence"/>
</dbReference>
<dbReference type="GO" id="GO:0016746">
    <property type="term" value="F:acyltransferase activity"/>
    <property type="evidence" value="ECO:0007669"/>
    <property type="project" value="UniProtKB-KW"/>
</dbReference>
<dbReference type="Pfam" id="PF02458">
    <property type="entry name" value="Transferase"/>
    <property type="match status" value="1"/>
</dbReference>
<name>A0AA88D950_FICCA</name>
<organism evidence="4 5">
    <name type="scientific">Ficus carica</name>
    <name type="common">Common fig</name>
    <dbReference type="NCBI Taxonomy" id="3494"/>
    <lineage>
        <taxon>Eukaryota</taxon>
        <taxon>Viridiplantae</taxon>
        <taxon>Streptophyta</taxon>
        <taxon>Embryophyta</taxon>
        <taxon>Tracheophyta</taxon>
        <taxon>Spermatophyta</taxon>
        <taxon>Magnoliopsida</taxon>
        <taxon>eudicotyledons</taxon>
        <taxon>Gunneridae</taxon>
        <taxon>Pentapetalae</taxon>
        <taxon>rosids</taxon>
        <taxon>fabids</taxon>
        <taxon>Rosales</taxon>
        <taxon>Moraceae</taxon>
        <taxon>Ficeae</taxon>
        <taxon>Ficus</taxon>
    </lineage>
</organism>
<evidence type="ECO:0000256" key="1">
    <source>
        <dbReference type="ARBA" id="ARBA00009861"/>
    </source>
</evidence>
<reference evidence="4" key="1">
    <citation type="submission" date="2023-07" db="EMBL/GenBank/DDBJ databases">
        <title>draft genome sequence of fig (Ficus carica).</title>
        <authorList>
            <person name="Takahashi T."/>
            <person name="Nishimura K."/>
        </authorList>
    </citation>
    <scope>NUCLEOTIDE SEQUENCE</scope>
</reference>